<comment type="caution">
    <text evidence="3">The sequence shown here is derived from an EMBL/GenBank/DDBJ whole genome shotgun (WGS) entry which is preliminary data.</text>
</comment>
<dbReference type="EMBL" id="JAGTTL010000039">
    <property type="protein sequence ID" value="KAK6291670.1"/>
    <property type="molecule type" value="Genomic_DNA"/>
</dbReference>
<feature type="domain" description="DNA/RNA non-specific endonuclease/pyrophosphatase/phosphodiesterase" evidence="2">
    <location>
        <begin position="87"/>
        <end position="296"/>
    </location>
</feature>
<dbReference type="SMART" id="SM00892">
    <property type="entry name" value="Endonuclease_NS"/>
    <property type="match status" value="1"/>
</dbReference>
<dbReference type="SMART" id="SM00477">
    <property type="entry name" value="NUC"/>
    <property type="match status" value="1"/>
</dbReference>
<evidence type="ECO:0008006" key="5">
    <source>
        <dbReference type="Google" id="ProtNLM"/>
    </source>
</evidence>
<keyword evidence="4" id="KW-1185">Reference proteome</keyword>
<evidence type="ECO:0000313" key="3">
    <source>
        <dbReference type="EMBL" id="KAK6291670.1"/>
    </source>
</evidence>
<name>A0AAN8KSQ0_9TELE</name>
<organism evidence="3 4">
    <name type="scientific">Coregonus suidteri</name>
    <dbReference type="NCBI Taxonomy" id="861788"/>
    <lineage>
        <taxon>Eukaryota</taxon>
        <taxon>Metazoa</taxon>
        <taxon>Chordata</taxon>
        <taxon>Craniata</taxon>
        <taxon>Vertebrata</taxon>
        <taxon>Euteleostomi</taxon>
        <taxon>Actinopterygii</taxon>
        <taxon>Neopterygii</taxon>
        <taxon>Teleostei</taxon>
        <taxon>Protacanthopterygii</taxon>
        <taxon>Salmoniformes</taxon>
        <taxon>Salmonidae</taxon>
        <taxon>Coregoninae</taxon>
        <taxon>Coregonus</taxon>
    </lineage>
</organism>
<evidence type="ECO:0000259" key="2">
    <source>
        <dbReference type="SMART" id="SM00892"/>
    </source>
</evidence>
<dbReference type="Pfam" id="PF01223">
    <property type="entry name" value="Endonuclease_NS"/>
    <property type="match status" value="1"/>
</dbReference>
<dbReference type="PANTHER" id="PTHR21472">
    <property type="entry name" value="ENDONUCLEASE DOMAIN-CONTAINING 1 PROTEIN ENDOD1"/>
    <property type="match status" value="1"/>
</dbReference>
<dbReference type="InterPro" id="IPR039015">
    <property type="entry name" value="ENDOD1"/>
</dbReference>
<evidence type="ECO:0000313" key="4">
    <source>
        <dbReference type="Proteomes" id="UP001356427"/>
    </source>
</evidence>
<sequence length="314" mass="35506">MELVSPESWRSTLHKKQQQWIDRTLFTRSRLQSSQFITVLALVVNSFHPNCSHFFLNGTTPNITDILVGGRVQNQNRYKLICQKYKNSYRFATLYDTTNMIPVFSAYTFTGPPTDPRPDLPWMIEPQLNEVDNNPEMVVDHPFPHQAGNNDYKNSIDSNGVNRGHLFPNLHANDLETQESTFTLTNIVPQVVSFNGGSWKDMECKVRNTLKDNCKDANNNIKAYVVTGAAPSESNKLNNRVNIPDLLWTAYCCKINQGQWVARAHWGENQEEGKGKTLPSNTTAELYEMLNQHYPGGGVQVFPDQCSNSAAPHG</sequence>
<accession>A0AAN8KSQ0</accession>
<proteinExistence type="predicted"/>
<dbReference type="GO" id="GO:0003676">
    <property type="term" value="F:nucleic acid binding"/>
    <property type="evidence" value="ECO:0007669"/>
    <property type="project" value="InterPro"/>
</dbReference>
<dbReference type="InterPro" id="IPR020821">
    <property type="entry name" value="ENPP1-3/EXOG-like_nuc-like"/>
</dbReference>
<dbReference type="GO" id="GO:0016787">
    <property type="term" value="F:hydrolase activity"/>
    <property type="evidence" value="ECO:0007669"/>
    <property type="project" value="InterPro"/>
</dbReference>
<dbReference type="GO" id="GO:0046872">
    <property type="term" value="F:metal ion binding"/>
    <property type="evidence" value="ECO:0007669"/>
    <property type="project" value="InterPro"/>
</dbReference>
<dbReference type="SUPFAM" id="SSF54060">
    <property type="entry name" value="His-Me finger endonucleases"/>
    <property type="match status" value="1"/>
</dbReference>
<dbReference type="AlphaFoldDB" id="A0AAN8KSQ0"/>
<dbReference type="InterPro" id="IPR001604">
    <property type="entry name" value="Endo_G_ENPP1-like_dom"/>
</dbReference>
<protein>
    <recommendedName>
        <fullName evidence="5">Endonuclease domain-containing 1 protein</fullName>
    </recommendedName>
</protein>
<reference evidence="3 4" key="1">
    <citation type="submission" date="2021-04" db="EMBL/GenBank/DDBJ databases">
        <authorList>
            <person name="De Guttry C."/>
            <person name="Zahm M."/>
            <person name="Klopp C."/>
            <person name="Cabau C."/>
            <person name="Louis A."/>
            <person name="Berthelot C."/>
            <person name="Parey E."/>
            <person name="Roest Crollius H."/>
            <person name="Montfort J."/>
            <person name="Robinson-Rechavi M."/>
            <person name="Bucao C."/>
            <person name="Bouchez O."/>
            <person name="Gislard M."/>
            <person name="Lluch J."/>
            <person name="Milhes M."/>
            <person name="Lampietro C."/>
            <person name="Lopez Roques C."/>
            <person name="Donnadieu C."/>
            <person name="Braasch I."/>
            <person name="Desvignes T."/>
            <person name="Postlethwait J."/>
            <person name="Bobe J."/>
            <person name="Wedekind C."/>
            <person name="Guiguen Y."/>
        </authorList>
    </citation>
    <scope>NUCLEOTIDE SEQUENCE [LARGE SCALE GENOMIC DNA]</scope>
    <source>
        <strain evidence="3">Cs_M1</strain>
        <tissue evidence="3">Blood</tissue>
    </source>
</reference>
<dbReference type="PANTHER" id="PTHR21472:SF15">
    <property type="entry name" value="ENDONUCLEASE DOMAIN-CONTAINING 1 PROTEIN-RELATED"/>
    <property type="match status" value="1"/>
</dbReference>
<dbReference type="InterPro" id="IPR044929">
    <property type="entry name" value="DNA/RNA_non-sp_Endonuclease_sf"/>
</dbReference>
<dbReference type="Gene3D" id="3.40.570.10">
    <property type="entry name" value="Extracellular Endonuclease, subunit A"/>
    <property type="match status" value="1"/>
</dbReference>
<dbReference type="InterPro" id="IPR044925">
    <property type="entry name" value="His-Me_finger_sf"/>
</dbReference>
<feature type="domain" description="ENPP1-3/EXOG-like endonuclease/phosphodiesterase" evidence="1">
    <location>
        <begin position="88"/>
        <end position="293"/>
    </location>
</feature>
<gene>
    <name evidence="3" type="ORF">J4Q44_G00374550</name>
</gene>
<evidence type="ECO:0000259" key="1">
    <source>
        <dbReference type="SMART" id="SM00477"/>
    </source>
</evidence>
<dbReference type="Proteomes" id="UP001356427">
    <property type="component" value="Unassembled WGS sequence"/>
</dbReference>